<dbReference type="AlphaFoldDB" id="A0A439DHM8"/>
<evidence type="ECO:0000313" key="1">
    <source>
        <dbReference type="EMBL" id="RWA13922.1"/>
    </source>
</evidence>
<sequence>MSLVAALMVTHMQPMEDVGEEATALEGFNAATVAAPSLPTLPTIPSSVTLAILRPSTRNHIPSPLLRGPIPQKGSGQDRFRQILQQKDGARLTTADQNNLFAMSTSTTQRPTATQPYSPNHTVVDPPLFTLRGTTSACPSIHEMDRAIVRPSEVKPEMPPAVKAELKDSSLIQPMLTSGDIHGQSGRRSGNAGAVTQNHPVATARLSAQCQLRHFNPKWHETSGPNGFKCSVQLINKVIHGDRTYPTAYDAKQAVAEKALAHVCRLPCQDPAPKVAVKIRSGEQTDRFTDRNRLGRAQVKREPSANAGHAGFQGQYTYATPAGANATACNWNAYGYTEHRALLHHIQSLFGGTGPSPAVLSDPLAAQAFLQGLAVGTSVRAASSVYDPYLESQGRPLPTISGEIYRPYEARERSPAPNVSRNYRDRSSPRRLLFEAEYG</sequence>
<gene>
    <name evidence="1" type="ORF">EKO27_g1193</name>
</gene>
<dbReference type="EMBL" id="RYZI01000017">
    <property type="protein sequence ID" value="RWA13922.1"/>
    <property type="molecule type" value="Genomic_DNA"/>
</dbReference>
<protein>
    <submittedName>
        <fullName evidence="1">Uncharacterized protein</fullName>
    </submittedName>
</protein>
<dbReference type="CDD" id="cd00048">
    <property type="entry name" value="DSRM_SF"/>
    <property type="match status" value="1"/>
</dbReference>
<reference evidence="1 2" key="1">
    <citation type="submission" date="2018-12" db="EMBL/GenBank/DDBJ databases">
        <title>Draft genome sequence of Xylaria grammica IHI A82.</title>
        <authorList>
            <person name="Buettner E."/>
            <person name="Kellner H."/>
        </authorList>
    </citation>
    <scope>NUCLEOTIDE SEQUENCE [LARGE SCALE GENOMIC DNA]</scope>
    <source>
        <strain evidence="1 2">IHI A82</strain>
    </source>
</reference>
<dbReference type="Proteomes" id="UP000286045">
    <property type="component" value="Unassembled WGS sequence"/>
</dbReference>
<keyword evidence="2" id="KW-1185">Reference proteome</keyword>
<name>A0A439DHM8_9PEZI</name>
<proteinExistence type="predicted"/>
<evidence type="ECO:0000313" key="2">
    <source>
        <dbReference type="Proteomes" id="UP000286045"/>
    </source>
</evidence>
<accession>A0A439DHM8</accession>
<organism evidence="1 2">
    <name type="scientific">Xylaria grammica</name>
    <dbReference type="NCBI Taxonomy" id="363999"/>
    <lineage>
        <taxon>Eukaryota</taxon>
        <taxon>Fungi</taxon>
        <taxon>Dikarya</taxon>
        <taxon>Ascomycota</taxon>
        <taxon>Pezizomycotina</taxon>
        <taxon>Sordariomycetes</taxon>
        <taxon>Xylariomycetidae</taxon>
        <taxon>Xylariales</taxon>
        <taxon>Xylariaceae</taxon>
        <taxon>Xylaria</taxon>
    </lineage>
</organism>
<comment type="caution">
    <text evidence="1">The sequence shown here is derived from an EMBL/GenBank/DDBJ whole genome shotgun (WGS) entry which is preliminary data.</text>
</comment>